<name>A0A100WA59_MYCCR</name>
<proteinExistence type="predicted"/>
<reference evidence="2" key="2">
    <citation type="submission" date="2016-02" db="EMBL/GenBank/DDBJ databases">
        <title>Draft genome sequence of five rapidly growing Mycobacterium species.</title>
        <authorList>
            <person name="Katahira K."/>
            <person name="Gotou Y."/>
            <person name="Iida K."/>
            <person name="Ogura Y."/>
            <person name="Hayashi T."/>
        </authorList>
    </citation>
    <scope>NUCLEOTIDE SEQUENCE [LARGE SCALE GENOMIC DNA]</scope>
    <source>
        <strain evidence="2">JCM15298</strain>
    </source>
</reference>
<dbReference type="STRING" id="228230.RMCC_1417"/>
<keyword evidence="2" id="KW-1185">Reference proteome</keyword>
<evidence type="ECO:0000313" key="2">
    <source>
        <dbReference type="Proteomes" id="UP000069443"/>
    </source>
</evidence>
<dbReference type="RefSeq" id="WP_062655755.1">
    <property type="nucleotide sequence ID" value="NZ_BCSY01000035.1"/>
</dbReference>
<dbReference type="Proteomes" id="UP000069443">
    <property type="component" value="Unassembled WGS sequence"/>
</dbReference>
<organism evidence="1 2">
    <name type="scientific">Mycolicibacterium canariasense</name>
    <name type="common">Mycobacterium canariasense</name>
    <dbReference type="NCBI Taxonomy" id="228230"/>
    <lineage>
        <taxon>Bacteria</taxon>
        <taxon>Bacillati</taxon>
        <taxon>Actinomycetota</taxon>
        <taxon>Actinomycetes</taxon>
        <taxon>Mycobacteriales</taxon>
        <taxon>Mycobacteriaceae</taxon>
        <taxon>Mycolicibacterium</taxon>
    </lineage>
</organism>
<gene>
    <name evidence="1" type="ORF">RMCC_1417</name>
</gene>
<dbReference type="AlphaFoldDB" id="A0A100WA59"/>
<dbReference type="EMBL" id="BCSY01000035">
    <property type="protein sequence ID" value="GAS94451.1"/>
    <property type="molecule type" value="Genomic_DNA"/>
</dbReference>
<accession>A0A100WA59</accession>
<protein>
    <submittedName>
        <fullName evidence="1">Uncharacterized protein</fullName>
    </submittedName>
</protein>
<comment type="caution">
    <text evidence="1">The sequence shown here is derived from an EMBL/GenBank/DDBJ whole genome shotgun (WGS) entry which is preliminary data.</text>
</comment>
<sequence>MTRVSRRGAIAASTQAAAASAPVLFQTTFGQFTNSNSFGTSTTASGAVDLSAYSGIPNLALVMALNWYANGGGTTTFGCSYNGVAATLMGGQDRSGGANYGSQLWIFPNPPTDGSHPLAGIQSSGTNTGRNIWLMAWLWSNVGGYDNVVSAPGISSGTAITIPVGANQVAVNAMSAGHTLGNYSQTQRAASAVANTLRGLAGDAAGDASGSKDFSATGGTYNSVGARLLPAA</sequence>
<reference evidence="2" key="1">
    <citation type="journal article" date="2016" name="Genome Announc.">
        <title>Draft Genome Sequences of Five Rapidly Growing Mycobacterium Species, M. thermoresistibile, M. fortuitum subsp. acetamidolyticum, M. canariasense, M. brisbanense, and M. novocastrense.</title>
        <authorList>
            <person name="Katahira K."/>
            <person name="Ogura Y."/>
            <person name="Gotoh Y."/>
            <person name="Hayashi T."/>
        </authorList>
    </citation>
    <scope>NUCLEOTIDE SEQUENCE [LARGE SCALE GENOMIC DNA]</scope>
    <source>
        <strain evidence="2">JCM15298</strain>
    </source>
</reference>
<evidence type="ECO:0000313" key="1">
    <source>
        <dbReference type="EMBL" id="GAS94451.1"/>
    </source>
</evidence>